<dbReference type="SUPFAM" id="SSF52540">
    <property type="entry name" value="P-loop containing nucleoside triphosphate hydrolases"/>
    <property type="match status" value="1"/>
</dbReference>
<feature type="compositionally biased region" description="Basic and acidic residues" evidence="1">
    <location>
        <begin position="87"/>
        <end position="96"/>
    </location>
</feature>
<organism evidence="2 3">
    <name type="scientific">Triticum urartu</name>
    <name type="common">Red wild einkorn</name>
    <name type="synonym">Crithodium urartu</name>
    <dbReference type="NCBI Taxonomy" id="4572"/>
    <lineage>
        <taxon>Eukaryota</taxon>
        <taxon>Viridiplantae</taxon>
        <taxon>Streptophyta</taxon>
        <taxon>Embryophyta</taxon>
        <taxon>Tracheophyta</taxon>
        <taxon>Spermatophyta</taxon>
        <taxon>Magnoliopsida</taxon>
        <taxon>Liliopsida</taxon>
        <taxon>Poales</taxon>
        <taxon>Poaceae</taxon>
        <taxon>BOP clade</taxon>
        <taxon>Pooideae</taxon>
        <taxon>Triticodae</taxon>
        <taxon>Triticeae</taxon>
        <taxon>Triticinae</taxon>
        <taxon>Triticum</taxon>
    </lineage>
</organism>
<evidence type="ECO:0000313" key="2">
    <source>
        <dbReference type="EnsemblPlants" id="TuG1812G0300004602.01.T01.cds447627"/>
    </source>
</evidence>
<keyword evidence="3" id="KW-1185">Reference proteome</keyword>
<proteinExistence type="predicted"/>
<reference evidence="3" key="1">
    <citation type="journal article" date="2013" name="Nature">
        <title>Draft genome of the wheat A-genome progenitor Triticum urartu.</title>
        <authorList>
            <person name="Ling H.Q."/>
            <person name="Zhao S."/>
            <person name="Liu D."/>
            <person name="Wang J."/>
            <person name="Sun H."/>
            <person name="Zhang C."/>
            <person name="Fan H."/>
            <person name="Li D."/>
            <person name="Dong L."/>
            <person name="Tao Y."/>
            <person name="Gao C."/>
            <person name="Wu H."/>
            <person name="Li Y."/>
            <person name="Cui Y."/>
            <person name="Guo X."/>
            <person name="Zheng S."/>
            <person name="Wang B."/>
            <person name="Yu K."/>
            <person name="Liang Q."/>
            <person name="Yang W."/>
            <person name="Lou X."/>
            <person name="Chen J."/>
            <person name="Feng M."/>
            <person name="Jian J."/>
            <person name="Zhang X."/>
            <person name="Luo G."/>
            <person name="Jiang Y."/>
            <person name="Liu J."/>
            <person name="Wang Z."/>
            <person name="Sha Y."/>
            <person name="Zhang B."/>
            <person name="Wu H."/>
            <person name="Tang D."/>
            <person name="Shen Q."/>
            <person name="Xue P."/>
            <person name="Zou S."/>
            <person name="Wang X."/>
            <person name="Liu X."/>
            <person name="Wang F."/>
            <person name="Yang Y."/>
            <person name="An X."/>
            <person name="Dong Z."/>
            <person name="Zhang K."/>
            <person name="Zhang X."/>
            <person name="Luo M.C."/>
            <person name="Dvorak J."/>
            <person name="Tong Y."/>
            <person name="Wang J."/>
            <person name="Yang H."/>
            <person name="Li Z."/>
            <person name="Wang D."/>
            <person name="Zhang A."/>
            <person name="Wang J."/>
        </authorList>
    </citation>
    <scope>NUCLEOTIDE SEQUENCE</scope>
    <source>
        <strain evidence="3">cv. G1812</strain>
    </source>
</reference>
<name>A0A8R7PYF5_TRIUA</name>
<dbReference type="AlphaFoldDB" id="A0A8R7PYF5"/>
<dbReference type="Proteomes" id="UP000015106">
    <property type="component" value="Chromosome 3"/>
</dbReference>
<reference evidence="2" key="2">
    <citation type="submission" date="2018-03" db="EMBL/GenBank/DDBJ databases">
        <title>The Triticum urartu genome reveals the dynamic nature of wheat genome evolution.</title>
        <authorList>
            <person name="Ling H."/>
            <person name="Ma B."/>
            <person name="Shi X."/>
            <person name="Liu H."/>
            <person name="Dong L."/>
            <person name="Sun H."/>
            <person name="Cao Y."/>
            <person name="Gao Q."/>
            <person name="Zheng S."/>
            <person name="Li Y."/>
            <person name="Yu Y."/>
            <person name="Du H."/>
            <person name="Qi M."/>
            <person name="Li Y."/>
            <person name="Yu H."/>
            <person name="Cui Y."/>
            <person name="Wang N."/>
            <person name="Chen C."/>
            <person name="Wu H."/>
            <person name="Zhao Y."/>
            <person name="Zhang J."/>
            <person name="Li Y."/>
            <person name="Zhou W."/>
            <person name="Zhang B."/>
            <person name="Hu W."/>
            <person name="Eijk M."/>
            <person name="Tang J."/>
            <person name="Witsenboer H."/>
            <person name="Zhao S."/>
            <person name="Li Z."/>
            <person name="Zhang A."/>
            <person name="Wang D."/>
            <person name="Liang C."/>
        </authorList>
    </citation>
    <scope>NUCLEOTIDE SEQUENCE [LARGE SCALE GENOMIC DNA]</scope>
    <source>
        <strain evidence="2">cv. G1812</strain>
    </source>
</reference>
<accession>A0A8R7PYF5</accession>
<dbReference type="EnsemblPlants" id="TuG1812G0300004602.01.T01">
    <property type="protein sequence ID" value="TuG1812G0300004602.01.T01.cds447627"/>
    <property type="gene ID" value="TuG1812G0300004602.01"/>
</dbReference>
<dbReference type="CDD" id="cd18809">
    <property type="entry name" value="SF1_C_RecD"/>
    <property type="match status" value="1"/>
</dbReference>
<reference evidence="2" key="3">
    <citation type="submission" date="2022-06" db="UniProtKB">
        <authorList>
            <consortium name="EnsemblPlants"/>
        </authorList>
    </citation>
    <scope>IDENTIFICATION</scope>
</reference>
<protein>
    <recommendedName>
        <fullName evidence="4">ATP-dependent DNA helicase PIF1</fullName>
    </recommendedName>
</protein>
<dbReference type="InterPro" id="IPR027417">
    <property type="entry name" value="P-loop_NTPase"/>
</dbReference>
<feature type="compositionally biased region" description="Basic residues" evidence="1">
    <location>
        <begin position="71"/>
        <end position="83"/>
    </location>
</feature>
<feature type="compositionally biased region" description="Basic and acidic residues" evidence="1">
    <location>
        <begin position="47"/>
        <end position="70"/>
    </location>
</feature>
<feature type="region of interest" description="Disordered" evidence="1">
    <location>
        <begin position="46"/>
        <end position="96"/>
    </location>
</feature>
<dbReference type="Gramene" id="TuG1812G0300004602.01.T01">
    <property type="protein sequence ID" value="TuG1812G0300004602.01.T01.cds447627"/>
    <property type="gene ID" value="TuG1812G0300004602.01"/>
</dbReference>
<evidence type="ECO:0000256" key="1">
    <source>
        <dbReference type="SAM" id="MobiDB-lite"/>
    </source>
</evidence>
<evidence type="ECO:0000313" key="3">
    <source>
        <dbReference type="Proteomes" id="UP000015106"/>
    </source>
</evidence>
<sequence length="96" mass="10603">MTINKSQGQTIPNVGVYLPELVFSHGQLYVALSRATVTSNIKVLTGTHDENKGTDKKISAGDTDTKENKKKEKKTGNNKKIGTKRTNTKEDKKKNN</sequence>
<evidence type="ECO:0008006" key="4">
    <source>
        <dbReference type="Google" id="ProtNLM"/>
    </source>
</evidence>